<keyword evidence="2" id="KW-1185">Reference proteome</keyword>
<dbReference type="Proteomes" id="UP000032803">
    <property type="component" value="Chromosome I"/>
</dbReference>
<sequence length="125" mass="13983">MLSQASSSKYGQLSAQEVIDDFKTNHGRPVARSFLQNIVDVVGSIAQAVEADWMYETPKIEDVVSTISVSLDGTCVLMVNEVWREAKTGTITLYNKIGERLHTIYLGQPSQYGKANFLERLEREV</sequence>
<evidence type="ECO:0000313" key="1">
    <source>
        <dbReference type="EMBL" id="CEK11594.1"/>
    </source>
</evidence>
<dbReference type="AlphaFoldDB" id="A0A0A8UXZ7"/>
<dbReference type="EMBL" id="LN681225">
    <property type="protein sequence ID" value="CEK11594.1"/>
    <property type="molecule type" value="Genomic_DNA"/>
</dbReference>
<dbReference type="HOGENOM" id="CLU_1989850_0_0_6"/>
<evidence type="ECO:0000313" key="2">
    <source>
        <dbReference type="Proteomes" id="UP000032803"/>
    </source>
</evidence>
<proteinExistence type="predicted"/>
<dbReference type="STRING" id="449.LHA_2589"/>
<name>A0A0A8UXZ7_LEGHA</name>
<protein>
    <recommendedName>
        <fullName evidence="3">Transposase</fullName>
    </recommendedName>
</protein>
<evidence type="ECO:0008006" key="3">
    <source>
        <dbReference type="Google" id="ProtNLM"/>
    </source>
</evidence>
<gene>
    <name evidence="1" type="ORF">LHA_2589</name>
</gene>
<organism evidence="1 2">
    <name type="scientific">Legionella hackeliae</name>
    <dbReference type="NCBI Taxonomy" id="449"/>
    <lineage>
        <taxon>Bacteria</taxon>
        <taxon>Pseudomonadati</taxon>
        <taxon>Pseudomonadota</taxon>
        <taxon>Gammaproteobacteria</taxon>
        <taxon>Legionellales</taxon>
        <taxon>Legionellaceae</taxon>
        <taxon>Legionella</taxon>
    </lineage>
</organism>
<accession>A0A0A8UXZ7</accession>
<reference evidence="2" key="1">
    <citation type="submission" date="2014-09" db="EMBL/GenBank/DDBJ databases">
        <authorList>
            <person name="Gomez-Valero L."/>
        </authorList>
    </citation>
    <scope>NUCLEOTIDE SEQUENCE [LARGE SCALE GENOMIC DNA]</scope>
    <source>
        <strain evidence="2">ATCC35250</strain>
    </source>
</reference>
<dbReference type="PATRIC" id="fig|449.7.peg.1025"/>
<dbReference type="KEGG" id="lha:LHA_2589"/>